<dbReference type="PRINTS" id="PR00762">
    <property type="entry name" value="CLCHANNEL"/>
</dbReference>
<feature type="transmembrane region" description="Helical" evidence="8">
    <location>
        <begin position="276"/>
        <end position="293"/>
    </location>
</feature>
<evidence type="ECO:0000256" key="3">
    <source>
        <dbReference type="ARBA" id="ARBA00022692"/>
    </source>
</evidence>
<dbReference type="CDD" id="cd01031">
    <property type="entry name" value="EriC"/>
    <property type="match status" value="1"/>
</dbReference>
<proteinExistence type="predicted"/>
<evidence type="ECO:0000256" key="6">
    <source>
        <dbReference type="ARBA" id="ARBA00023136"/>
    </source>
</evidence>
<feature type="transmembrane region" description="Helical" evidence="8">
    <location>
        <begin position="314"/>
        <end position="334"/>
    </location>
</feature>
<feature type="transmembrane region" description="Helical" evidence="8">
    <location>
        <begin position="24"/>
        <end position="45"/>
    </location>
</feature>
<dbReference type="Gene3D" id="1.10.3080.10">
    <property type="entry name" value="Clc chloride channel"/>
    <property type="match status" value="1"/>
</dbReference>
<keyword evidence="10" id="KW-1185">Reference proteome</keyword>
<keyword evidence="7" id="KW-0868">Chloride</keyword>
<feature type="transmembrane region" description="Helical" evidence="8">
    <location>
        <begin position="405"/>
        <end position="425"/>
    </location>
</feature>
<keyword evidence="3 8" id="KW-0812">Transmembrane</keyword>
<evidence type="ECO:0000256" key="5">
    <source>
        <dbReference type="ARBA" id="ARBA00023065"/>
    </source>
</evidence>
<dbReference type="InterPro" id="IPR001807">
    <property type="entry name" value="ClC"/>
</dbReference>
<dbReference type="SUPFAM" id="SSF81340">
    <property type="entry name" value="Clc chloride channel"/>
    <property type="match status" value="1"/>
</dbReference>
<dbReference type="RefSeq" id="WP_096433138.1">
    <property type="nucleotide sequence ID" value="NZ_AP018042.1"/>
</dbReference>
<comment type="subcellular location">
    <subcellularLocation>
        <location evidence="1">Membrane</location>
        <topology evidence="1">Multi-pass membrane protein</topology>
    </subcellularLocation>
</comment>
<dbReference type="OrthoDB" id="9812438at2"/>
<dbReference type="InterPro" id="IPR014743">
    <property type="entry name" value="Cl-channel_core"/>
</dbReference>
<dbReference type="Pfam" id="PF00654">
    <property type="entry name" value="Voltage_CLC"/>
    <property type="match status" value="1"/>
</dbReference>
<gene>
    <name evidence="9" type="ORF">ALGA_4358</name>
</gene>
<dbReference type="EMBL" id="AP018042">
    <property type="protein sequence ID" value="BAX82648.1"/>
    <property type="molecule type" value="Genomic_DNA"/>
</dbReference>
<keyword evidence="5" id="KW-0406">Ion transport</keyword>
<evidence type="ECO:0000256" key="4">
    <source>
        <dbReference type="ARBA" id="ARBA00022989"/>
    </source>
</evidence>
<protein>
    <submittedName>
        <fullName evidence="9">Chloride channel protein, CIC family</fullName>
    </submittedName>
</protein>
<keyword evidence="6 8" id="KW-0472">Membrane</keyword>
<evidence type="ECO:0000256" key="2">
    <source>
        <dbReference type="ARBA" id="ARBA00022448"/>
    </source>
</evidence>
<feature type="transmembrane region" description="Helical" evidence="8">
    <location>
        <begin position="164"/>
        <end position="187"/>
    </location>
</feature>
<organism evidence="9 10">
    <name type="scientific">Labilibaculum antarcticum</name>
    <dbReference type="NCBI Taxonomy" id="1717717"/>
    <lineage>
        <taxon>Bacteria</taxon>
        <taxon>Pseudomonadati</taxon>
        <taxon>Bacteroidota</taxon>
        <taxon>Bacteroidia</taxon>
        <taxon>Marinilabiliales</taxon>
        <taxon>Marinifilaceae</taxon>
        <taxon>Labilibaculum</taxon>
    </lineage>
</organism>
<feature type="transmembrane region" description="Helical" evidence="8">
    <location>
        <begin position="237"/>
        <end position="256"/>
    </location>
</feature>
<dbReference type="Proteomes" id="UP000218267">
    <property type="component" value="Chromosome"/>
</dbReference>
<accession>A0A1Y1CQD9</accession>
<feature type="transmembrane region" description="Helical" evidence="8">
    <location>
        <begin position="340"/>
        <end position="359"/>
    </location>
</feature>
<evidence type="ECO:0000313" key="9">
    <source>
        <dbReference type="EMBL" id="BAX82648.1"/>
    </source>
</evidence>
<dbReference type="PANTHER" id="PTHR45711:SF6">
    <property type="entry name" value="CHLORIDE CHANNEL PROTEIN"/>
    <property type="match status" value="1"/>
</dbReference>
<evidence type="ECO:0000313" key="10">
    <source>
        <dbReference type="Proteomes" id="UP000218267"/>
    </source>
</evidence>
<dbReference type="GO" id="GO:0005886">
    <property type="term" value="C:plasma membrane"/>
    <property type="evidence" value="ECO:0007669"/>
    <property type="project" value="TreeGrafter"/>
</dbReference>
<dbReference type="KEGG" id="mbas:ALGA_4358"/>
<dbReference type="PANTHER" id="PTHR45711">
    <property type="entry name" value="CHLORIDE CHANNEL PROTEIN"/>
    <property type="match status" value="1"/>
</dbReference>
<feature type="transmembrane region" description="Helical" evidence="8">
    <location>
        <begin position="371"/>
        <end position="390"/>
    </location>
</feature>
<evidence type="ECO:0000256" key="7">
    <source>
        <dbReference type="ARBA" id="ARBA00023214"/>
    </source>
</evidence>
<reference evidence="10" key="2">
    <citation type="journal article" date="2020" name="Antonie Van Leeuwenhoek">
        <title>Labilibaculum antarcticum sp. nov., a novel facultative anaerobic, psychrotorelant bacterium isolated from marine sediment of Antarctica.</title>
        <authorList>
            <person name="Watanabe M."/>
            <person name="Kojima H."/>
            <person name="Fukui M."/>
        </authorList>
    </citation>
    <scope>NUCLEOTIDE SEQUENCE [LARGE SCALE GENOMIC DNA]</scope>
    <source>
        <strain evidence="10">SPP2</strain>
    </source>
</reference>
<evidence type="ECO:0000256" key="8">
    <source>
        <dbReference type="SAM" id="Phobius"/>
    </source>
</evidence>
<feature type="transmembrane region" description="Helical" evidence="8">
    <location>
        <begin position="199"/>
        <end position="216"/>
    </location>
</feature>
<dbReference type="NCBIfam" id="NF003640">
    <property type="entry name" value="PRK05277.1"/>
    <property type="match status" value="1"/>
</dbReference>
<evidence type="ECO:0000256" key="1">
    <source>
        <dbReference type="ARBA" id="ARBA00004141"/>
    </source>
</evidence>
<reference evidence="9 10" key="1">
    <citation type="journal article" date="2018" name="Mar. Genomics">
        <title>Complete genome sequence of Marinifilaceae bacterium strain SPP2, isolated from the Antarctic marine sediment.</title>
        <authorList>
            <person name="Watanabe M."/>
            <person name="Kojima H."/>
            <person name="Fukui M."/>
        </authorList>
    </citation>
    <scope>NUCLEOTIDE SEQUENCE [LARGE SCALE GENOMIC DNA]</scope>
    <source>
        <strain evidence="9 10">SPP2</strain>
    </source>
</reference>
<keyword evidence="4 8" id="KW-1133">Transmembrane helix</keyword>
<dbReference type="AlphaFoldDB" id="A0A1Y1CQD9"/>
<sequence length="448" mass="48943">MSLNLSNFSHHRLNDENTKHFKHLFYALIIGLIVGLVGGFFRIILSYIESFRDILYHHAGHSGFMSWLWPILFAIIGISIALFLVRRYAPEASGSGVQEIEGALDGLRPMRWKRVLPIKFIASLFSLGSGLLLGREGPTIQLGANIGQMVKDTLGLSDIEKNSLVSAGAAAGLASAFNAPFAGIIFVIEEMHGHFKFNFYSLASIMIGAGTSDFIVRMMVGSKPIIQMTVFPSPNIYGLWLFICLGLLCSIVGLFYNKLLILSLDFFQFSSKLPVIYTGIFVGVIIAIIGIFSPDMIGGGYNTIAKVLDHSFTLSFLLFLFAARMLLSLFSYSFGVPGGIFLPMLTLGVILGMLFGVSMQHFFPQLISNPGVYTIAGMAGIFAATVRAPLTGLVLAVEMTSNYELILPLIITTVTASVLTSFLGNKPIYSTLLKRTLANAKQKNKFEE</sequence>
<feature type="transmembrane region" description="Helical" evidence="8">
    <location>
        <begin position="115"/>
        <end position="133"/>
    </location>
</feature>
<keyword evidence="2" id="KW-0813">Transport</keyword>
<name>A0A1Y1CQD9_9BACT</name>
<feature type="transmembrane region" description="Helical" evidence="8">
    <location>
        <begin position="66"/>
        <end position="85"/>
    </location>
</feature>
<dbReference type="GO" id="GO:0005247">
    <property type="term" value="F:voltage-gated chloride channel activity"/>
    <property type="evidence" value="ECO:0007669"/>
    <property type="project" value="TreeGrafter"/>
</dbReference>